<dbReference type="RefSeq" id="WP_143156975.1">
    <property type="nucleotide sequence ID" value="NZ_FQUY01000001.1"/>
</dbReference>
<sequence>MKERSAATLKRERIRFTTLEEFAQYLENIGDGELDFRAIPIFGRPEEFHYSGHEKVVVRNRDQKLFDNVEDFLCYAFQCDGEGYSHTEYVDIEV</sequence>
<dbReference type="Proteomes" id="UP000184148">
    <property type="component" value="Unassembled WGS sequence"/>
</dbReference>
<accession>A0A1M4SEI3</accession>
<gene>
    <name evidence="1" type="ORF">SAMN02745133_00092</name>
</gene>
<dbReference type="AlphaFoldDB" id="A0A1M4SEI3"/>
<dbReference type="OrthoDB" id="1787180at2"/>
<name>A0A1M4SEI3_9FIRM</name>
<proteinExistence type="predicted"/>
<dbReference type="EMBL" id="FQUY01000001">
    <property type="protein sequence ID" value="SHE30620.1"/>
    <property type="molecule type" value="Genomic_DNA"/>
</dbReference>
<protein>
    <submittedName>
        <fullName evidence="1">Uncharacterized protein</fullName>
    </submittedName>
</protein>
<organism evidence="1 2">
    <name type="scientific">Desulforamulus putei DSM 12395</name>
    <dbReference type="NCBI Taxonomy" id="1121429"/>
    <lineage>
        <taxon>Bacteria</taxon>
        <taxon>Bacillati</taxon>
        <taxon>Bacillota</taxon>
        <taxon>Clostridia</taxon>
        <taxon>Eubacteriales</taxon>
        <taxon>Peptococcaceae</taxon>
        <taxon>Desulforamulus</taxon>
    </lineage>
</organism>
<keyword evidence="2" id="KW-1185">Reference proteome</keyword>
<evidence type="ECO:0000313" key="2">
    <source>
        <dbReference type="Proteomes" id="UP000184148"/>
    </source>
</evidence>
<reference evidence="2" key="1">
    <citation type="submission" date="2016-11" db="EMBL/GenBank/DDBJ databases">
        <authorList>
            <person name="Varghese N."/>
            <person name="Submissions S."/>
        </authorList>
    </citation>
    <scope>NUCLEOTIDE SEQUENCE [LARGE SCALE GENOMIC DNA]</scope>
    <source>
        <strain evidence="2">DSM 12395</strain>
    </source>
</reference>
<evidence type="ECO:0000313" key="1">
    <source>
        <dbReference type="EMBL" id="SHE30620.1"/>
    </source>
</evidence>